<dbReference type="Pfam" id="PF00276">
    <property type="entry name" value="Ribosomal_L23"/>
    <property type="match status" value="1"/>
</dbReference>
<comment type="function">
    <text evidence="4">One of the early assembly proteins it binds 23S rRNA. One of the proteins that surrounds the polypeptide exit tunnel on the outside of the ribosome. Forms the main docking site for trigger factor binding to the ribosome.</text>
</comment>
<keyword evidence="4" id="KW-0694">RNA-binding</keyword>
<dbReference type="HAMAP" id="MF_01369_B">
    <property type="entry name" value="Ribosomal_uL23_B"/>
    <property type="match status" value="1"/>
</dbReference>
<comment type="subunit">
    <text evidence="4">Part of the 50S ribosomal subunit. Contacts protein L29, and trigger factor when it is bound to the ribosome.</text>
</comment>
<feature type="region of interest" description="Disordered" evidence="5">
    <location>
        <begin position="10"/>
        <end position="35"/>
    </location>
</feature>
<proteinExistence type="inferred from homology"/>
<keyword evidence="4" id="KW-0699">rRNA-binding</keyword>
<protein>
    <recommendedName>
        <fullName evidence="4">Large ribosomal subunit protein uL23</fullName>
    </recommendedName>
</protein>
<evidence type="ECO:0000256" key="5">
    <source>
        <dbReference type="SAM" id="MobiDB-lite"/>
    </source>
</evidence>
<dbReference type="InterPro" id="IPR012678">
    <property type="entry name" value="Ribosomal_uL23/eL15/eS24_sf"/>
</dbReference>
<evidence type="ECO:0000313" key="6">
    <source>
        <dbReference type="EMBL" id="PIT97946.1"/>
    </source>
</evidence>
<keyword evidence="2 4" id="KW-0689">Ribosomal protein</keyword>
<dbReference type="GO" id="GO:0019843">
    <property type="term" value="F:rRNA binding"/>
    <property type="evidence" value="ECO:0007669"/>
    <property type="project" value="UniProtKB-UniRule"/>
</dbReference>
<evidence type="ECO:0000256" key="4">
    <source>
        <dbReference type="HAMAP-Rule" id="MF_01369"/>
    </source>
</evidence>
<comment type="similarity">
    <text evidence="1 4">Belongs to the universal ribosomal protein uL23 family.</text>
</comment>
<evidence type="ECO:0000313" key="7">
    <source>
        <dbReference type="Proteomes" id="UP000230731"/>
    </source>
</evidence>
<dbReference type="SUPFAM" id="SSF54189">
    <property type="entry name" value="Ribosomal proteins S24e, L23 and L15e"/>
    <property type="match status" value="1"/>
</dbReference>
<comment type="caution">
    <text evidence="6">The sequence shown here is derived from an EMBL/GenBank/DDBJ whole genome shotgun (WGS) entry which is preliminary data.</text>
</comment>
<evidence type="ECO:0000256" key="2">
    <source>
        <dbReference type="ARBA" id="ARBA00022980"/>
    </source>
</evidence>
<dbReference type="GO" id="GO:0005840">
    <property type="term" value="C:ribosome"/>
    <property type="evidence" value="ECO:0007669"/>
    <property type="project" value="UniProtKB-KW"/>
</dbReference>
<evidence type="ECO:0000256" key="1">
    <source>
        <dbReference type="ARBA" id="ARBA00006700"/>
    </source>
</evidence>
<dbReference type="GO" id="GO:0006412">
    <property type="term" value="P:translation"/>
    <property type="evidence" value="ECO:0007669"/>
    <property type="project" value="UniProtKB-UniRule"/>
</dbReference>
<dbReference type="AlphaFoldDB" id="A0A2M6WYV2"/>
<name>A0A2M6WYV2_9BACT</name>
<dbReference type="GO" id="GO:1990904">
    <property type="term" value="C:ribonucleoprotein complex"/>
    <property type="evidence" value="ECO:0007669"/>
    <property type="project" value="UniProtKB-KW"/>
</dbReference>
<dbReference type="InterPro" id="IPR013025">
    <property type="entry name" value="Ribosomal_uL23-like"/>
</dbReference>
<dbReference type="EMBL" id="PEZP01000039">
    <property type="protein sequence ID" value="PIT97946.1"/>
    <property type="molecule type" value="Genomic_DNA"/>
</dbReference>
<gene>
    <name evidence="4 6" type="primary">rplW</name>
    <name evidence="6" type="ORF">COT71_03320</name>
</gene>
<dbReference type="GO" id="GO:0003735">
    <property type="term" value="F:structural constituent of ribosome"/>
    <property type="evidence" value="ECO:0007669"/>
    <property type="project" value="InterPro"/>
</dbReference>
<feature type="compositionally biased region" description="Basic and acidic residues" evidence="5">
    <location>
        <begin position="26"/>
        <end position="35"/>
    </location>
</feature>
<dbReference type="InterPro" id="IPR012677">
    <property type="entry name" value="Nucleotide-bd_a/b_plait_sf"/>
</dbReference>
<accession>A0A2M6WYV2</accession>
<dbReference type="Proteomes" id="UP000230731">
    <property type="component" value="Unassembled WGS sequence"/>
</dbReference>
<keyword evidence="3 4" id="KW-0687">Ribonucleoprotein</keyword>
<reference evidence="7" key="1">
    <citation type="submission" date="2017-09" db="EMBL/GenBank/DDBJ databases">
        <title>Depth-based differentiation of microbial function through sediment-hosted aquifers and enrichment of novel symbionts in the deep terrestrial subsurface.</title>
        <authorList>
            <person name="Probst A.J."/>
            <person name="Ladd B."/>
            <person name="Jarett J.K."/>
            <person name="Geller-Mcgrath D.E."/>
            <person name="Sieber C.M.K."/>
            <person name="Emerson J.B."/>
            <person name="Anantharaman K."/>
            <person name="Thomas B.C."/>
            <person name="Malmstrom R."/>
            <person name="Stieglmeier M."/>
            <person name="Klingl A."/>
            <person name="Woyke T."/>
            <person name="Ryan C.M."/>
            <person name="Banfield J.F."/>
        </authorList>
    </citation>
    <scope>NUCLEOTIDE SEQUENCE [LARGE SCALE GENOMIC DNA]</scope>
</reference>
<sequence>MSLLSLAKKIARADTEPQSQPPATSAEREPAEAAADRAAAVLHPLTVMLEPLLSEKSSALQEQGVATFRVPHNVGKHQVALAVAQRYGVRVRRVHLIRMLPKMRRRGNTLGRTAEWKKAYVSVDNVQQIITGP</sequence>
<organism evidence="6 7">
    <name type="scientific">Candidatus Andersenbacteria bacterium CG10_big_fil_rev_8_21_14_0_10_54_11</name>
    <dbReference type="NCBI Taxonomy" id="1974485"/>
    <lineage>
        <taxon>Bacteria</taxon>
        <taxon>Candidatus Anderseniibacteriota</taxon>
    </lineage>
</organism>
<evidence type="ECO:0000256" key="3">
    <source>
        <dbReference type="ARBA" id="ARBA00023274"/>
    </source>
</evidence>
<dbReference type="Gene3D" id="3.30.70.330">
    <property type="match status" value="1"/>
</dbReference>